<name>A0A5J4SP86_9ZZZZ</name>
<evidence type="ECO:0000313" key="2">
    <source>
        <dbReference type="EMBL" id="KAA6347866.1"/>
    </source>
</evidence>
<dbReference type="InterPro" id="IPR056923">
    <property type="entry name" value="Minor_tail_gp31_C"/>
</dbReference>
<evidence type="ECO:0000259" key="1">
    <source>
        <dbReference type="Pfam" id="PF24243"/>
    </source>
</evidence>
<dbReference type="EMBL" id="SNRY01000082">
    <property type="protein sequence ID" value="KAA6347866.1"/>
    <property type="molecule type" value="Genomic_DNA"/>
</dbReference>
<comment type="caution">
    <text evidence="2">The sequence shown here is derived from an EMBL/GenBank/DDBJ whole genome shotgun (WGS) entry which is preliminary data.</text>
</comment>
<dbReference type="AlphaFoldDB" id="A0A5J4SP86"/>
<accession>A0A5J4SP86</accession>
<organism evidence="2">
    <name type="scientific">termite gut metagenome</name>
    <dbReference type="NCBI Taxonomy" id="433724"/>
    <lineage>
        <taxon>unclassified sequences</taxon>
        <taxon>metagenomes</taxon>
        <taxon>organismal metagenomes</taxon>
    </lineage>
</organism>
<sequence>MINIKDNVNGTVIIVYPDKEVTIKKNQLYFNIEQSTNIVSFYNKNDDTVFLTVLISELKVDGLDVTKANVESKLSNIIFGESGGGSGDSYTKAEEDAKLSKKQNTLEAGENIVLSNLASGNVKIDATIPEANLYEIVDQLPTIGVKNLIYLIPEELSETNRYHEWLWLDGLWEDMGTFVDEIDLSGYYTKGEVDSSLEDIDDRLNENTIIAGDYISIFKSDSGTTINSKIFSLTQSQYDSITVKDPDTVYLIEKQ</sequence>
<dbReference type="Pfam" id="PF24243">
    <property type="entry name" value="Phage_tail_C"/>
    <property type="match status" value="1"/>
</dbReference>
<proteinExistence type="predicted"/>
<gene>
    <name evidence="2" type="ORF">EZS27_004646</name>
</gene>
<feature type="domain" description="Minor tail protein gp31 C-terminal" evidence="1">
    <location>
        <begin position="232"/>
        <end position="252"/>
    </location>
</feature>
<reference evidence="2" key="1">
    <citation type="submission" date="2019-03" db="EMBL/GenBank/DDBJ databases">
        <title>Single cell metagenomics reveals metabolic interactions within the superorganism composed of flagellate Streblomastix strix and complex community of Bacteroidetes bacteria on its surface.</title>
        <authorList>
            <person name="Treitli S.C."/>
            <person name="Kolisko M."/>
            <person name="Husnik F."/>
            <person name="Keeling P."/>
            <person name="Hampl V."/>
        </authorList>
    </citation>
    <scope>NUCLEOTIDE SEQUENCE</scope>
    <source>
        <strain evidence="2">STM</strain>
    </source>
</reference>
<protein>
    <recommendedName>
        <fullName evidence="1">Minor tail protein gp31 C-terminal domain-containing protein</fullName>
    </recommendedName>
</protein>